<dbReference type="EMBL" id="UOGF01000060">
    <property type="protein sequence ID" value="VAX30483.1"/>
    <property type="molecule type" value="Genomic_DNA"/>
</dbReference>
<name>A0A3B1D123_9ZZZZ</name>
<sequence length="487" mass="56362">MNTHAIKKVLIFCSLFFLIPSMVVADEFDDWMKEEMGAFKKYQDERDKEFTDLLSKDWREFQMSFGLKRDDKPKPVVIPTAPRARIPSVPDKKPSAVVKIKKLPPLPKAPVTKKIKKSRYKGRTLKVEFYGVVVSLQYDPHFVTRLGDTIDKTAISDFWTVLSTSDYKPLMAQLLAYRKALNLNDWAYAELVNTVGEAIYRGRVNEAKMFDWFMLTKTGYSARIGFNDRTIYLMLPAKSKMYGVSFFTYDGRRYYVVSFSGKPEKVTTLYSYDGNYARANALIDLSIVQLPQLQTSIQEKKMQFHFEKKVYQLSVRYDRNLIDFFNHYPVTELDVYFSSALSQELQYTLLSELKPMVEGKSEEAAVNLLLRFVQTAFEYKTDGDQFGREKYFFPEELFLYPYSDCEDRSILFAYLVRNLLGLEVVAIAYPGHVATAVQFKDHVKGSAITYQNKRYVISDPTYINASTGMVMPQYKNTKAKVIPIAKF</sequence>
<evidence type="ECO:0000313" key="1">
    <source>
        <dbReference type="EMBL" id="VAX30483.1"/>
    </source>
</evidence>
<dbReference type="AlphaFoldDB" id="A0A3B1D123"/>
<dbReference type="Gene3D" id="3.10.620.30">
    <property type="match status" value="1"/>
</dbReference>
<reference evidence="1" key="1">
    <citation type="submission" date="2018-06" db="EMBL/GenBank/DDBJ databases">
        <authorList>
            <person name="Zhirakovskaya E."/>
        </authorList>
    </citation>
    <scope>NUCLEOTIDE SEQUENCE</scope>
</reference>
<accession>A0A3B1D123</accession>
<gene>
    <name evidence="1" type="ORF">MNBD_NITROSPIRAE01-733</name>
</gene>
<protein>
    <recommendedName>
        <fullName evidence="2">Transglutaminase-like domain-containing protein</fullName>
    </recommendedName>
</protein>
<proteinExistence type="predicted"/>
<organism evidence="1">
    <name type="scientific">hydrothermal vent metagenome</name>
    <dbReference type="NCBI Taxonomy" id="652676"/>
    <lineage>
        <taxon>unclassified sequences</taxon>
        <taxon>metagenomes</taxon>
        <taxon>ecological metagenomes</taxon>
    </lineage>
</organism>
<evidence type="ECO:0008006" key="2">
    <source>
        <dbReference type="Google" id="ProtNLM"/>
    </source>
</evidence>